<keyword evidence="2" id="KW-1185">Reference proteome</keyword>
<protein>
    <submittedName>
        <fullName evidence="1">Transposase domain protein</fullName>
    </submittedName>
</protein>
<reference evidence="1 2" key="1">
    <citation type="submission" date="2014-04" db="EMBL/GenBank/DDBJ databases">
        <authorList>
            <person name="Bishop-Lilly K.A."/>
            <person name="Broomall S.M."/>
            <person name="Chain P.S."/>
            <person name="Chertkov O."/>
            <person name="Coyne S.R."/>
            <person name="Daligault H.E."/>
            <person name="Davenport K.W."/>
            <person name="Erkkila T."/>
            <person name="Frey K.G."/>
            <person name="Gibbons H.S."/>
            <person name="Gu W."/>
            <person name="Jaissle J."/>
            <person name="Johnson S.L."/>
            <person name="Koroleva G.I."/>
            <person name="Ladner J.T."/>
            <person name="Lo C.-C."/>
            <person name="Minogue T.D."/>
            <person name="Munk C."/>
            <person name="Palacios G.F."/>
            <person name="Redden C.L."/>
            <person name="Rosenzweig C.N."/>
            <person name="Scholz M.B."/>
            <person name="Teshima H."/>
            <person name="Xu Y."/>
        </authorList>
    </citation>
    <scope>NUCLEOTIDE SEQUENCE [LARGE SCALE GENOMIC DNA]</scope>
    <source>
        <strain evidence="1 2">8244</strain>
    </source>
</reference>
<dbReference type="OrthoDB" id="3191145at2"/>
<dbReference type="AlphaFoldDB" id="A0A090ZBD7"/>
<evidence type="ECO:0000313" key="2">
    <source>
        <dbReference type="Proteomes" id="UP000029278"/>
    </source>
</evidence>
<dbReference type="HOGENOM" id="CLU_2899863_0_0_9"/>
<accession>A0A090ZBD7</accession>
<proteinExistence type="predicted"/>
<name>A0A090ZBD7_PAEMA</name>
<gene>
    <name evidence="1" type="ORF">DJ90_3853</name>
</gene>
<comment type="caution">
    <text evidence="1">The sequence shown here is derived from an EMBL/GenBank/DDBJ whole genome shotgun (WGS) entry which is preliminary data.</text>
</comment>
<evidence type="ECO:0000313" key="1">
    <source>
        <dbReference type="EMBL" id="KFN07738.1"/>
    </source>
</evidence>
<dbReference type="RefSeq" id="WP_051985226.1">
    <property type="nucleotide sequence ID" value="NZ_BOSD01000002.1"/>
</dbReference>
<dbReference type="GeneID" id="77011153"/>
<organism evidence="1 2">
    <name type="scientific">Paenibacillus macerans</name>
    <name type="common">Bacillus macerans</name>
    <dbReference type="NCBI Taxonomy" id="44252"/>
    <lineage>
        <taxon>Bacteria</taxon>
        <taxon>Bacillati</taxon>
        <taxon>Bacillota</taxon>
        <taxon>Bacilli</taxon>
        <taxon>Bacillales</taxon>
        <taxon>Paenibacillaceae</taxon>
        <taxon>Paenibacillus</taxon>
    </lineage>
</organism>
<sequence>MTRTDNGRLRRALVEAAWSYRYHPAVKGDLAKRLDGTPTDVQTLPLKVQERLHYKYHHLVFG</sequence>
<dbReference type="Proteomes" id="UP000029278">
    <property type="component" value="Unassembled WGS sequence"/>
</dbReference>
<dbReference type="EMBL" id="JMQA01000031">
    <property type="protein sequence ID" value="KFN07738.1"/>
    <property type="molecule type" value="Genomic_DNA"/>
</dbReference>